<keyword evidence="1" id="KW-0812">Transmembrane</keyword>
<sequence length="142" mass="15921">MNVKTEGSKNGRHRSRRRKIWSRSFRGWVLLSIAGLQISPLLLAGFYLGQILVLLNTNNPSLTWDDIKQIGGIFKTRNVLKYIANILLNTSGGQEMDAALTVSLKKRKPNDEVSVSSLARQQELSRKINFSIMGIDSLSRGH</sequence>
<reference evidence="2 3" key="1">
    <citation type="submission" date="2018-06" db="EMBL/GenBank/DDBJ databases">
        <title>Comparative genomics reveals the genomic features of Rhizophagus irregularis, R. cerebriforme, R. diaphanum and Gigaspora rosea, and their symbiotic lifestyle signature.</title>
        <authorList>
            <person name="Morin E."/>
            <person name="San Clemente H."/>
            <person name="Chen E.C.H."/>
            <person name="De La Providencia I."/>
            <person name="Hainaut M."/>
            <person name="Kuo A."/>
            <person name="Kohler A."/>
            <person name="Murat C."/>
            <person name="Tang N."/>
            <person name="Roy S."/>
            <person name="Loubradou J."/>
            <person name="Henrissat B."/>
            <person name="Grigoriev I.V."/>
            <person name="Corradi N."/>
            <person name="Roux C."/>
            <person name="Martin F.M."/>
        </authorList>
    </citation>
    <scope>NUCLEOTIDE SEQUENCE [LARGE SCALE GENOMIC DNA]</scope>
    <source>
        <strain evidence="2 3">DAOM 194757</strain>
    </source>
</reference>
<keyword evidence="1" id="KW-1133">Transmembrane helix</keyword>
<evidence type="ECO:0000256" key="1">
    <source>
        <dbReference type="SAM" id="Phobius"/>
    </source>
</evidence>
<name>A0A397WBD6_9GLOM</name>
<keyword evidence="1" id="KW-0472">Membrane</keyword>
<accession>A0A397WBD6</accession>
<gene>
    <name evidence="2" type="ORF">C2G38_2153813</name>
</gene>
<dbReference type="Proteomes" id="UP000266673">
    <property type="component" value="Unassembled WGS sequence"/>
</dbReference>
<protein>
    <submittedName>
        <fullName evidence="2">Uncharacterized protein</fullName>
    </submittedName>
</protein>
<evidence type="ECO:0000313" key="3">
    <source>
        <dbReference type="Proteomes" id="UP000266673"/>
    </source>
</evidence>
<organism evidence="2 3">
    <name type="scientific">Gigaspora rosea</name>
    <dbReference type="NCBI Taxonomy" id="44941"/>
    <lineage>
        <taxon>Eukaryota</taxon>
        <taxon>Fungi</taxon>
        <taxon>Fungi incertae sedis</taxon>
        <taxon>Mucoromycota</taxon>
        <taxon>Glomeromycotina</taxon>
        <taxon>Glomeromycetes</taxon>
        <taxon>Diversisporales</taxon>
        <taxon>Gigasporaceae</taxon>
        <taxon>Gigaspora</taxon>
    </lineage>
</organism>
<dbReference type="OrthoDB" id="10595989at2759"/>
<proteinExistence type="predicted"/>
<dbReference type="EMBL" id="QKWP01000023">
    <property type="protein sequence ID" value="RIB30043.1"/>
    <property type="molecule type" value="Genomic_DNA"/>
</dbReference>
<comment type="caution">
    <text evidence="2">The sequence shown here is derived from an EMBL/GenBank/DDBJ whole genome shotgun (WGS) entry which is preliminary data.</text>
</comment>
<dbReference type="AlphaFoldDB" id="A0A397WBD6"/>
<feature type="transmembrane region" description="Helical" evidence="1">
    <location>
        <begin position="25"/>
        <end position="48"/>
    </location>
</feature>
<keyword evidence="3" id="KW-1185">Reference proteome</keyword>
<evidence type="ECO:0000313" key="2">
    <source>
        <dbReference type="EMBL" id="RIB30043.1"/>
    </source>
</evidence>